<feature type="transmembrane region" description="Helical" evidence="7">
    <location>
        <begin position="30"/>
        <end position="52"/>
    </location>
</feature>
<organism evidence="9 10">
    <name type="scientific">Roseburia porci</name>
    <dbReference type="NCBI Taxonomy" id="2605790"/>
    <lineage>
        <taxon>Bacteria</taxon>
        <taxon>Bacillati</taxon>
        <taxon>Bacillota</taxon>
        <taxon>Clostridia</taxon>
        <taxon>Lachnospirales</taxon>
        <taxon>Lachnospiraceae</taxon>
        <taxon>Roseburia</taxon>
    </lineage>
</organism>
<dbReference type="EMBL" id="VUNI01000021">
    <property type="protein sequence ID" value="MST75572.1"/>
    <property type="molecule type" value="Genomic_DNA"/>
</dbReference>
<dbReference type="InterPro" id="IPR036034">
    <property type="entry name" value="PDZ_sf"/>
</dbReference>
<dbReference type="Pfam" id="PF03572">
    <property type="entry name" value="Peptidase_S41"/>
    <property type="match status" value="1"/>
</dbReference>
<dbReference type="GO" id="GO:0030288">
    <property type="term" value="C:outer membrane-bounded periplasmic space"/>
    <property type="evidence" value="ECO:0007669"/>
    <property type="project" value="TreeGrafter"/>
</dbReference>
<dbReference type="CDD" id="cd07560">
    <property type="entry name" value="Peptidase_S41_CPP"/>
    <property type="match status" value="1"/>
</dbReference>
<dbReference type="PANTHER" id="PTHR32060:SF30">
    <property type="entry name" value="CARBOXY-TERMINAL PROCESSING PROTEASE CTPA"/>
    <property type="match status" value="1"/>
</dbReference>
<dbReference type="InterPro" id="IPR029045">
    <property type="entry name" value="ClpP/crotonase-like_dom_sf"/>
</dbReference>
<feature type="region of interest" description="Disordered" evidence="6">
    <location>
        <begin position="1"/>
        <end position="25"/>
    </location>
</feature>
<dbReference type="Gene3D" id="3.90.226.10">
    <property type="entry name" value="2-enoyl-CoA Hydratase, Chain A, domain 1"/>
    <property type="match status" value="1"/>
</dbReference>
<evidence type="ECO:0000259" key="8">
    <source>
        <dbReference type="PROSITE" id="PS50106"/>
    </source>
</evidence>
<dbReference type="SUPFAM" id="SSF52096">
    <property type="entry name" value="ClpP/crotonase"/>
    <property type="match status" value="1"/>
</dbReference>
<dbReference type="SMART" id="SM00228">
    <property type="entry name" value="PDZ"/>
    <property type="match status" value="1"/>
</dbReference>
<feature type="compositionally biased region" description="Polar residues" evidence="6">
    <location>
        <begin position="1"/>
        <end position="13"/>
    </location>
</feature>
<name>A0A6L5YUE7_9FIRM</name>
<comment type="similarity">
    <text evidence="1 5">Belongs to the peptidase S41A family.</text>
</comment>
<dbReference type="CDD" id="cd06782">
    <property type="entry name" value="cpPDZ_CPP-like"/>
    <property type="match status" value="1"/>
</dbReference>
<dbReference type="PROSITE" id="PS50106">
    <property type="entry name" value="PDZ"/>
    <property type="match status" value="1"/>
</dbReference>
<dbReference type="AlphaFoldDB" id="A0A6L5YUE7"/>
<evidence type="ECO:0000313" key="10">
    <source>
        <dbReference type="Proteomes" id="UP000474024"/>
    </source>
</evidence>
<dbReference type="PANTHER" id="PTHR32060">
    <property type="entry name" value="TAIL-SPECIFIC PROTEASE"/>
    <property type="match status" value="1"/>
</dbReference>
<evidence type="ECO:0000256" key="1">
    <source>
        <dbReference type="ARBA" id="ARBA00009179"/>
    </source>
</evidence>
<keyword evidence="4 5" id="KW-0720">Serine protease</keyword>
<dbReference type="SMART" id="SM00245">
    <property type="entry name" value="TSPc"/>
    <property type="match status" value="1"/>
</dbReference>
<dbReference type="InterPro" id="IPR005151">
    <property type="entry name" value="Tail-specific_protease"/>
</dbReference>
<evidence type="ECO:0000256" key="5">
    <source>
        <dbReference type="RuleBase" id="RU004404"/>
    </source>
</evidence>
<keyword evidence="2 5" id="KW-0645">Protease</keyword>
<dbReference type="GO" id="GO:0008236">
    <property type="term" value="F:serine-type peptidase activity"/>
    <property type="evidence" value="ECO:0007669"/>
    <property type="project" value="UniProtKB-KW"/>
</dbReference>
<keyword evidence="10" id="KW-1185">Reference proteome</keyword>
<reference evidence="9 10" key="1">
    <citation type="submission" date="2019-08" db="EMBL/GenBank/DDBJ databases">
        <title>In-depth cultivation of the pig gut microbiome towards novel bacterial diversity and tailored functional studies.</title>
        <authorList>
            <person name="Wylensek D."/>
            <person name="Hitch T.C.A."/>
            <person name="Clavel T."/>
        </authorList>
    </citation>
    <scope>NUCLEOTIDE SEQUENCE [LARGE SCALE GENOMIC DNA]</scope>
    <source>
        <strain evidence="9 10">MUC/MUC-530-WT-4D</strain>
    </source>
</reference>
<dbReference type="SUPFAM" id="SSF50156">
    <property type="entry name" value="PDZ domain-like"/>
    <property type="match status" value="1"/>
</dbReference>
<keyword evidence="7" id="KW-0472">Membrane</keyword>
<dbReference type="InterPro" id="IPR001478">
    <property type="entry name" value="PDZ"/>
</dbReference>
<evidence type="ECO:0000256" key="2">
    <source>
        <dbReference type="ARBA" id="ARBA00022670"/>
    </source>
</evidence>
<evidence type="ECO:0000256" key="6">
    <source>
        <dbReference type="SAM" id="MobiDB-lite"/>
    </source>
</evidence>
<proteinExistence type="inferred from homology"/>
<evidence type="ECO:0000256" key="4">
    <source>
        <dbReference type="ARBA" id="ARBA00022825"/>
    </source>
</evidence>
<dbReference type="Pfam" id="PF17820">
    <property type="entry name" value="PDZ_6"/>
    <property type="match status" value="1"/>
</dbReference>
<dbReference type="InterPro" id="IPR004447">
    <property type="entry name" value="Peptidase_S41A"/>
</dbReference>
<dbReference type="Proteomes" id="UP000474024">
    <property type="component" value="Unassembled WGS sequence"/>
</dbReference>
<evidence type="ECO:0000256" key="3">
    <source>
        <dbReference type="ARBA" id="ARBA00022801"/>
    </source>
</evidence>
<evidence type="ECO:0000256" key="7">
    <source>
        <dbReference type="SAM" id="Phobius"/>
    </source>
</evidence>
<accession>A0A6L5YUE7</accession>
<dbReference type="Gene3D" id="2.30.42.10">
    <property type="match status" value="1"/>
</dbReference>
<dbReference type="InterPro" id="IPR041489">
    <property type="entry name" value="PDZ_6"/>
</dbReference>
<dbReference type="NCBIfam" id="TIGR00225">
    <property type="entry name" value="prc"/>
    <property type="match status" value="1"/>
</dbReference>
<keyword evidence="3 5" id="KW-0378">Hydrolase</keyword>
<protein>
    <submittedName>
        <fullName evidence="9">S41 family peptidase</fullName>
    </submittedName>
</protein>
<dbReference type="GO" id="GO:0007165">
    <property type="term" value="P:signal transduction"/>
    <property type="evidence" value="ECO:0007669"/>
    <property type="project" value="TreeGrafter"/>
</dbReference>
<gene>
    <name evidence="9" type="ORF">FYJ75_11180</name>
</gene>
<sequence>MEQDNQTTEQSLQPEPYGDAGKKKRKKPGFAAGVVVGIAAAAVILVGGTFGICKIGNYQMVIGSRGASQVKNTKVLDKDTVDKVDELTNYMDLYYYEDYDVQDVQDGLLEGVVSGLGDKYSAYYTAEEYKEQQLSTSGTYYGIGAALAQDKDTMQVTITKIYEGTPSEEAGLKKDDVIVSADGTDATSMELTDFVKLIRGEEGTTVHLEVYRPSTEETLEFDVERKNVELPSVSSQMLANNIGYIQISEFQSKTAEQFESALSSLQDQGAQSLIVDVRGNGGGLVDSVVAILDDILPEGTVVYTEDKYGNRQDYTSSGDTYLDMPIAVLVDQNSASASEIFAGAIKDYNYGTLIGTKTFGKGIVQTVFSLPEGDAIKITTAKYFTPNGNYIHGVGIEPDIELEYQFMGGENDEYSVDLDNQIQKAIEVLSNQ</sequence>
<comment type="caution">
    <text evidence="9">The sequence shown here is derived from an EMBL/GenBank/DDBJ whole genome shotgun (WGS) entry which is preliminary data.</text>
</comment>
<keyword evidence="7" id="KW-0812">Transmembrane</keyword>
<dbReference type="Gene3D" id="3.30.750.44">
    <property type="match status" value="1"/>
</dbReference>
<keyword evidence="7" id="KW-1133">Transmembrane helix</keyword>
<evidence type="ECO:0000313" key="9">
    <source>
        <dbReference type="EMBL" id="MST75572.1"/>
    </source>
</evidence>
<dbReference type="GO" id="GO:0006508">
    <property type="term" value="P:proteolysis"/>
    <property type="evidence" value="ECO:0007669"/>
    <property type="project" value="UniProtKB-KW"/>
</dbReference>
<feature type="domain" description="PDZ" evidence="8">
    <location>
        <begin position="135"/>
        <end position="199"/>
    </location>
</feature>
<dbReference type="GO" id="GO:0004175">
    <property type="term" value="F:endopeptidase activity"/>
    <property type="evidence" value="ECO:0007669"/>
    <property type="project" value="TreeGrafter"/>
</dbReference>